<gene>
    <name evidence="1" type="ORF">OS493_007402</name>
</gene>
<reference evidence="1" key="1">
    <citation type="submission" date="2023-01" db="EMBL/GenBank/DDBJ databases">
        <title>Genome assembly of the deep-sea coral Lophelia pertusa.</title>
        <authorList>
            <person name="Herrera S."/>
            <person name="Cordes E."/>
        </authorList>
    </citation>
    <scope>NUCLEOTIDE SEQUENCE</scope>
    <source>
        <strain evidence="1">USNM1676648</strain>
        <tissue evidence="1">Polyp</tissue>
    </source>
</reference>
<comment type="caution">
    <text evidence="1">The sequence shown here is derived from an EMBL/GenBank/DDBJ whole genome shotgun (WGS) entry which is preliminary data.</text>
</comment>
<sequence length="101" mass="11571">MRAFLKTDVILSGNLWSELCKTCPSEVEPFQIREQMHCNGSLLKSKAVVYGFSSSRNADKADYRHVLNKIVDSRYASLQSSSLKIFEQLITCIKFRVPLRK</sequence>
<dbReference type="EMBL" id="MU826828">
    <property type="protein sequence ID" value="KAJ7374314.1"/>
    <property type="molecule type" value="Genomic_DNA"/>
</dbReference>
<dbReference type="AlphaFoldDB" id="A0A9W9Z4P1"/>
<organism evidence="1 2">
    <name type="scientific">Desmophyllum pertusum</name>
    <dbReference type="NCBI Taxonomy" id="174260"/>
    <lineage>
        <taxon>Eukaryota</taxon>
        <taxon>Metazoa</taxon>
        <taxon>Cnidaria</taxon>
        <taxon>Anthozoa</taxon>
        <taxon>Hexacorallia</taxon>
        <taxon>Scleractinia</taxon>
        <taxon>Caryophylliina</taxon>
        <taxon>Caryophylliidae</taxon>
        <taxon>Desmophyllum</taxon>
    </lineage>
</organism>
<proteinExistence type="predicted"/>
<keyword evidence="2" id="KW-1185">Reference proteome</keyword>
<protein>
    <submittedName>
        <fullName evidence="1">Uncharacterized protein</fullName>
    </submittedName>
</protein>
<dbReference type="Proteomes" id="UP001163046">
    <property type="component" value="Unassembled WGS sequence"/>
</dbReference>
<evidence type="ECO:0000313" key="1">
    <source>
        <dbReference type="EMBL" id="KAJ7374314.1"/>
    </source>
</evidence>
<evidence type="ECO:0000313" key="2">
    <source>
        <dbReference type="Proteomes" id="UP001163046"/>
    </source>
</evidence>
<name>A0A9W9Z4P1_9CNID</name>
<accession>A0A9W9Z4P1</accession>